<name>A0ABQ8SAI1_PERAM</name>
<proteinExistence type="predicted"/>
<dbReference type="Pfam" id="PF16087">
    <property type="entry name" value="DUF4817"/>
    <property type="match status" value="1"/>
</dbReference>
<sequence>MRSNCCTIAVISSLARESWRNYRQSFPDSPVPSKAMIYNLVKKFRTTCSILDEKVICVKRVLTEEMLDEIGYRLERSRTSSRRVAQQKNNTKTNVNTTTPTEKLNDCRASRYGFPRVECPWCRSCAVRSTYIIETWIPTQRQISTIQSAEMRFLRSIKGCTRLDRIRSDEIREELNIESVDNKIIENRRYWIEYLLIMEDNRLPKEEEEIEDDPGNAGENCEVGRGKLSDP</sequence>
<dbReference type="InterPro" id="IPR032135">
    <property type="entry name" value="DUF4817"/>
</dbReference>
<reference evidence="3 4" key="1">
    <citation type="journal article" date="2022" name="Allergy">
        <title>Genome assembly and annotation of Periplaneta americana reveal a comprehensive cockroach allergen profile.</title>
        <authorList>
            <person name="Wang L."/>
            <person name="Xiong Q."/>
            <person name="Saelim N."/>
            <person name="Wang L."/>
            <person name="Nong W."/>
            <person name="Wan A.T."/>
            <person name="Shi M."/>
            <person name="Liu X."/>
            <person name="Cao Q."/>
            <person name="Hui J.H.L."/>
            <person name="Sookrung N."/>
            <person name="Leung T.F."/>
            <person name="Tungtrongchitr A."/>
            <person name="Tsui S.K.W."/>
        </authorList>
    </citation>
    <scope>NUCLEOTIDE SEQUENCE [LARGE SCALE GENOMIC DNA]</scope>
    <source>
        <strain evidence="3">PWHHKU_190912</strain>
    </source>
</reference>
<feature type="region of interest" description="Disordered" evidence="1">
    <location>
        <begin position="206"/>
        <end position="231"/>
    </location>
</feature>
<feature type="domain" description="DUF4817" evidence="2">
    <location>
        <begin position="17"/>
        <end position="49"/>
    </location>
</feature>
<comment type="caution">
    <text evidence="3">The sequence shown here is derived from an EMBL/GenBank/DDBJ whole genome shotgun (WGS) entry which is preliminary data.</text>
</comment>
<dbReference type="EMBL" id="JAJSOF020000031">
    <property type="protein sequence ID" value="KAJ4431066.1"/>
    <property type="molecule type" value="Genomic_DNA"/>
</dbReference>
<evidence type="ECO:0000313" key="3">
    <source>
        <dbReference type="EMBL" id="KAJ4431066.1"/>
    </source>
</evidence>
<evidence type="ECO:0000313" key="4">
    <source>
        <dbReference type="Proteomes" id="UP001148838"/>
    </source>
</evidence>
<accession>A0ABQ8SAI1</accession>
<organism evidence="3 4">
    <name type="scientific">Periplaneta americana</name>
    <name type="common">American cockroach</name>
    <name type="synonym">Blatta americana</name>
    <dbReference type="NCBI Taxonomy" id="6978"/>
    <lineage>
        <taxon>Eukaryota</taxon>
        <taxon>Metazoa</taxon>
        <taxon>Ecdysozoa</taxon>
        <taxon>Arthropoda</taxon>
        <taxon>Hexapoda</taxon>
        <taxon>Insecta</taxon>
        <taxon>Pterygota</taxon>
        <taxon>Neoptera</taxon>
        <taxon>Polyneoptera</taxon>
        <taxon>Dictyoptera</taxon>
        <taxon>Blattodea</taxon>
        <taxon>Blattoidea</taxon>
        <taxon>Blattidae</taxon>
        <taxon>Blattinae</taxon>
        <taxon>Periplaneta</taxon>
    </lineage>
</organism>
<protein>
    <recommendedName>
        <fullName evidence="2">DUF4817 domain-containing protein</fullName>
    </recommendedName>
</protein>
<feature type="compositionally biased region" description="Basic and acidic residues" evidence="1">
    <location>
        <begin position="222"/>
        <end position="231"/>
    </location>
</feature>
<evidence type="ECO:0000259" key="2">
    <source>
        <dbReference type="Pfam" id="PF16087"/>
    </source>
</evidence>
<keyword evidence="4" id="KW-1185">Reference proteome</keyword>
<gene>
    <name evidence="3" type="ORF">ANN_19659</name>
</gene>
<dbReference type="Proteomes" id="UP001148838">
    <property type="component" value="Unassembled WGS sequence"/>
</dbReference>
<evidence type="ECO:0000256" key="1">
    <source>
        <dbReference type="SAM" id="MobiDB-lite"/>
    </source>
</evidence>